<feature type="transmembrane region" description="Helical" evidence="6">
    <location>
        <begin position="148"/>
        <end position="168"/>
    </location>
</feature>
<dbReference type="PANTHER" id="PTHR22945:SF40">
    <property type="entry name" value="SERPENTINE RECEPTOR, CLASS D (DELTA)-RELATED"/>
    <property type="match status" value="1"/>
</dbReference>
<comment type="similarity">
    <text evidence="2">Belongs to the nematode receptor-like protein srd family.</text>
</comment>
<keyword evidence="4 6" id="KW-1133">Transmembrane helix</keyword>
<organism evidence="7 8">
    <name type="scientific">Oesophagostomum dentatum</name>
    <name type="common">Nodular worm</name>
    <dbReference type="NCBI Taxonomy" id="61180"/>
    <lineage>
        <taxon>Eukaryota</taxon>
        <taxon>Metazoa</taxon>
        <taxon>Ecdysozoa</taxon>
        <taxon>Nematoda</taxon>
        <taxon>Chromadorea</taxon>
        <taxon>Rhabditida</taxon>
        <taxon>Rhabditina</taxon>
        <taxon>Rhabditomorpha</taxon>
        <taxon>Strongyloidea</taxon>
        <taxon>Strongylidae</taxon>
        <taxon>Oesophagostomum</taxon>
    </lineage>
</organism>
<dbReference type="PANTHER" id="PTHR22945">
    <property type="entry name" value="SERPENTINE RECEPTOR, CLASS D DELTA"/>
    <property type="match status" value="1"/>
</dbReference>
<evidence type="ECO:0000313" key="7">
    <source>
        <dbReference type="EMBL" id="KHJ85459.1"/>
    </source>
</evidence>
<evidence type="ECO:0000256" key="4">
    <source>
        <dbReference type="ARBA" id="ARBA00022989"/>
    </source>
</evidence>
<dbReference type="GO" id="GO:0016020">
    <property type="term" value="C:membrane"/>
    <property type="evidence" value="ECO:0007669"/>
    <property type="project" value="UniProtKB-SubCell"/>
</dbReference>
<proteinExistence type="inferred from homology"/>
<gene>
    <name evidence="7" type="ORF">OESDEN_14813</name>
</gene>
<accession>A0A0B1SKK4</accession>
<evidence type="ECO:0000313" key="8">
    <source>
        <dbReference type="Proteomes" id="UP000053660"/>
    </source>
</evidence>
<comment type="subcellular location">
    <subcellularLocation>
        <location evidence="1">Membrane</location>
        <topology evidence="1">Multi-pass membrane protein</topology>
    </subcellularLocation>
</comment>
<dbReference type="Proteomes" id="UP000053660">
    <property type="component" value="Unassembled WGS sequence"/>
</dbReference>
<sequence>MYINFRIIPSRLGVFYFSYGLCRHIGPLACFIIYSFMLACYKYIYWILLFSFFYRYYSMSASLGPKTVKIVILLIFIPSFLQFVVYCLAFDTEATIKARIEGVFGYDTKDECAISYQAIIPIFHIFGLLVFTLGYLEILHHPILEYLPYVFIDFVPVLTPLTSLFLMVPYRSWLKQVVCKVKDLI</sequence>
<keyword evidence="8" id="KW-1185">Reference proteome</keyword>
<feature type="transmembrane region" description="Helical" evidence="6">
    <location>
        <begin position="114"/>
        <end position="136"/>
    </location>
</feature>
<dbReference type="EMBL" id="KN563805">
    <property type="protein sequence ID" value="KHJ85459.1"/>
    <property type="molecule type" value="Genomic_DNA"/>
</dbReference>
<feature type="transmembrane region" description="Helical" evidence="6">
    <location>
        <begin position="70"/>
        <end position="89"/>
    </location>
</feature>
<dbReference type="InterPro" id="IPR019421">
    <property type="entry name" value="7TM_GPCR_serpentine_rcpt_Srd"/>
</dbReference>
<dbReference type="InterPro" id="IPR050920">
    <property type="entry name" value="Nematode_rcpt-like_delta"/>
</dbReference>
<keyword evidence="5 6" id="KW-0472">Membrane</keyword>
<evidence type="ECO:0000256" key="2">
    <source>
        <dbReference type="ARBA" id="ARBA00009166"/>
    </source>
</evidence>
<evidence type="ECO:0000256" key="5">
    <source>
        <dbReference type="ARBA" id="ARBA00023136"/>
    </source>
</evidence>
<evidence type="ECO:0000256" key="1">
    <source>
        <dbReference type="ARBA" id="ARBA00004141"/>
    </source>
</evidence>
<dbReference type="Pfam" id="PF10317">
    <property type="entry name" value="7TM_GPCR_Srd"/>
    <property type="match status" value="2"/>
</dbReference>
<dbReference type="AlphaFoldDB" id="A0A0B1SKK4"/>
<reference evidence="7 8" key="1">
    <citation type="submission" date="2014-03" db="EMBL/GenBank/DDBJ databases">
        <title>Draft genome of the hookworm Oesophagostomum dentatum.</title>
        <authorList>
            <person name="Mitreva M."/>
        </authorList>
    </citation>
    <scope>NUCLEOTIDE SEQUENCE [LARGE SCALE GENOMIC DNA]</scope>
    <source>
        <strain evidence="7 8">OD-Hann</strain>
    </source>
</reference>
<keyword evidence="3 6" id="KW-0812">Transmembrane</keyword>
<evidence type="ECO:0000256" key="6">
    <source>
        <dbReference type="SAM" id="Phobius"/>
    </source>
</evidence>
<protein>
    <submittedName>
        <fullName evidence="7">Uncharacterized protein</fullName>
    </submittedName>
</protein>
<name>A0A0B1SKK4_OESDE</name>
<evidence type="ECO:0000256" key="3">
    <source>
        <dbReference type="ARBA" id="ARBA00022692"/>
    </source>
</evidence>
<dbReference type="OrthoDB" id="5873496at2759"/>